<organism evidence="1 2">
    <name type="scientific">Shewanella hanedai</name>
    <name type="common">Alteromonas hanedai</name>
    <dbReference type="NCBI Taxonomy" id="25"/>
    <lineage>
        <taxon>Bacteria</taxon>
        <taxon>Pseudomonadati</taxon>
        <taxon>Pseudomonadota</taxon>
        <taxon>Gammaproteobacteria</taxon>
        <taxon>Alteromonadales</taxon>
        <taxon>Shewanellaceae</taxon>
        <taxon>Shewanella</taxon>
    </lineage>
</organism>
<dbReference type="RefSeq" id="WP_143563646.1">
    <property type="nucleotide sequence ID" value="NZ_BMPL01000004.1"/>
</dbReference>
<proteinExistence type="predicted"/>
<dbReference type="Gene3D" id="3.60.90.10">
    <property type="entry name" value="S-adenosylmethionine decarboxylase"/>
    <property type="match status" value="1"/>
</dbReference>
<dbReference type="GO" id="GO:0008295">
    <property type="term" value="P:spermidine biosynthetic process"/>
    <property type="evidence" value="ECO:0007669"/>
    <property type="project" value="InterPro"/>
</dbReference>
<dbReference type="Pfam" id="PF01536">
    <property type="entry name" value="SAM_decarbox"/>
    <property type="match status" value="1"/>
</dbReference>
<name>A0A553JRY0_SHEHA</name>
<evidence type="ECO:0000313" key="1">
    <source>
        <dbReference type="EMBL" id="TRY15215.1"/>
    </source>
</evidence>
<dbReference type="GO" id="GO:0004014">
    <property type="term" value="F:adenosylmethionine decarboxylase activity"/>
    <property type="evidence" value="ECO:0007669"/>
    <property type="project" value="InterPro"/>
</dbReference>
<dbReference type="InterPro" id="IPR048283">
    <property type="entry name" value="AdoMetDC-like"/>
</dbReference>
<gene>
    <name evidence="1" type="ORF">FN961_05970</name>
</gene>
<accession>A0A553JRY0</accession>
<dbReference type="InterPro" id="IPR016067">
    <property type="entry name" value="S-AdoMet_deCO2ase_core"/>
</dbReference>
<dbReference type="AlphaFoldDB" id="A0A553JRY0"/>
<dbReference type="SUPFAM" id="SSF56276">
    <property type="entry name" value="S-adenosylmethionine decarboxylase"/>
    <property type="match status" value="1"/>
</dbReference>
<dbReference type="EMBL" id="VKGK01000005">
    <property type="protein sequence ID" value="TRY15215.1"/>
    <property type="molecule type" value="Genomic_DNA"/>
</dbReference>
<dbReference type="PANTHER" id="PTHR11570">
    <property type="entry name" value="S-ADENOSYLMETHIONINE DECARBOXYLASE"/>
    <property type="match status" value="1"/>
</dbReference>
<keyword evidence="2" id="KW-1185">Reference proteome</keyword>
<dbReference type="PANTHER" id="PTHR11570:SF0">
    <property type="entry name" value="S-ADENOSYLMETHIONINE DECARBOXYLASE PROENZYME"/>
    <property type="match status" value="1"/>
</dbReference>
<sequence length="309" mass="35083">MFFEGSEKRVEVRVSASTGSLRLLDDRFWADVVVSAKAEILSKMSNEFCDAYLLSESCLFVWDDKLLMLTCGNTTLVDAVILCVDKLGQSAIASVSYQRKSEYLSHLQTSSFSDDLLPLRTKLSGVAYRVGHLDTHHHYLFASDTTCPVLEPKTNSELLMYHIKGAVADYLRSDKQSCEGIRHMLGLEVLFPNFTFDDHLFAPFGYSINGLWEDKYMTIHITPQEQSSYVSIETNLHSELIVFNIFSILLNKLNPQSWDVISFNREVVTDGFPPHFSVASCILPINDNDTIQFNQYQQLKNEVLLPELL</sequence>
<protein>
    <submittedName>
        <fullName evidence="1">Adenosylmethionine decarboxylase</fullName>
    </submittedName>
</protein>
<comment type="caution">
    <text evidence="1">The sequence shown here is derived from an EMBL/GenBank/DDBJ whole genome shotgun (WGS) entry which is preliminary data.</text>
</comment>
<dbReference type="OrthoDB" id="5289311at2"/>
<evidence type="ECO:0000313" key="2">
    <source>
        <dbReference type="Proteomes" id="UP000318126"/>
    </source>
</evidence>
<dbReference type="Proteomes" id="UP000318126">
    <property type="component" value="Unassembled WGS sequence"/>
</dbReference>
<reference evidence="2" key="1">
    <citation type="submission" date="2019-07" db="EMBL/GenBank/DDBJ databases">
        <title>Shewanella sp. YLB-08 draft genomic sequence.</title>
        <authorList>
            <person name="Yu L."/>
        </authorList>
    </citation>
    <scope>NUCLEOTIDE SEQUENCE [LARGE SCALE GENOMIC DNA]</scope>
    <source>
        <strain evidence="2">JCM 20706</strain>
    </source>
</reference>